<sequence length="359" mass="39048">MAPIDAPAPFNVRAALQGGLVIPAHPLALTPSRDMDEMHQRALTRYYVAAGAGGVAVGVHTTGFPIHDAKIGLYRPVLELAAHTANDALGEQSRPFVRIAGLIGDTAQALREAQVALALGYHCGLLSLGAWRDATDDAILAHCRRVADAIPLFGFYLQPAVGGRRLSYRFWREFAEISNVVAIKVAPFDRYATLEVVRALADAGRDDIALYTGNDDAIVPDLVTDIPVTSGGRAYTRHFVGGLLGQWAVWTSRAVQMLQEIQAWRASGSEVMPREWLTRGAALTMANAVIFDAANSYTGCLPGILEVLRRQGLVRGTWTFDTHERLSPGQSEMLARLPALYPELVDDDFVAAHLDDWLR</sequence>
<dbReference type="SUPFAM" id="SSF51569">
    <property type="entry name" value="Aldolase"/>
    <property type="match status" value="1"/>
</dbReference>
<dbReference type="Gene3D" id="3.20.20.70">
    <property type="entry name" value="Aldolase class I"/>
    <property type="match status" value="1"/>
</dbReference>
<accession>A0A143BHD1</accession>
<dbReference type="GO" id="GO:0008840">
    <property type="term" value="F:4-hydroxy-tetrahydrodipicolinate synthase activity"/>
    <property type="evidence" value="ECO:0007669"/>
    <property type="project" value="TreeGrafter"/>
</dbReference>
<gene>
    <name evidence="2" type="ORF">GEMMAAP_02580</name>
</gene>
<keyword evidence="1" id="KW-0456">Lyase</keyword>
<dbReference type="InterPro" id="IPR002220">
    <property type="entry name" value="DapA-like"/>
</dbReference>
<reference evidence="2 3" key="1">
    <citation type="journal article" date="2014" name="Proc. Natl. Acad. Sci. U.S.A.">
        <title>Functional type 2 photosynthetic reaction centers found in the rare bacterial phylum Gemmatimonadetes.</title>
        <authorList>
            <person name="Zeng Y."/>
            <person name="Feng F."/>
            <person name="Medova H."/>
            <person name="Dean J."/>
            <person name="Koblizek M."/>
        </authorList>
    </citation>
    <scope>NUCLEOTIDE SEQUENCE [LARGE SCALE GENOMIC DNA]</scope>
    <source>
        <strain evidence="2 3">AP64</strain>
    </source>
</reference>
<dbReference type="RefSeq" id="WP_026849314.1">
    <property type="nucleotide sequence ID" value="NZ_CP011454.1"/>
</dbReference>
<dbReference type="STRING" id="1379270.GEMMAAP_02580"/>
<name>A0A143BHD1_9BACT</name>
<evidence type="ECO:0000256" key="1">
    <source>
        <dbReference type="ARBA" id="ARBA00023239"/>
    </source>
</evidence>
<dbReference type="PANTHER" id="PTHR12128:SF51">
    <property type="entry name" value="BLL4205 PROTEIN"/>
    <property type="match status" value="1"/>
</dbReference>
<dbReference type="Proteomes" id="UP000076404">
    <property type="component" value="Chromosome"/>
</dbReference>
<dbReference type="PANTHER" id="PTHR12128">
    <property type="entry name" value="DIHYDRODIPICOLINATE SYNTHASE"/>
    <property type="match status" value="1"/>
</dbReference>
<dbReference type="InterPro" id="IPR013785">
    <property type="entry name" value="Aldolase_TIM"/>
</dbReference>
<evidence type="ECO:0000313" key="2">
    <source>
        <dbReference type="EMBL" id="AMW04025.1"/>
    </source>
</evidence>
<dbReference type="EMBL" id="CP011454">
    <property type="protein sequence ID" value="AMW04025.1"/>
    <property type="molecule type" value="Genomic_DNA"/>
</dbReference>
<proteinExistence type="predicted"/>
<organism evidence="2 3">
    <name type="scientific">Gemmatimonas phototrophica</name>
    <dbReference type="NCBI Taxonomy" id="1379270"/>
    <lineage>
        <taxon>Bacteria</taxon>
        <taxon>Pseudomonadati</taxon>
        <taxon>Gemmatimonadota</taxon>
        <taxon>Gemmatimonadia</taxon>
        <taxon>Gemmatimonadales</taxon>
        <taxon>Gemmatimonadaceae</taxon>
        <taxon>Gemmatimonas</taxon>
    </lineage>
</organism>
<dbReference type="SMART" id="SM01130">
    <property type="entry name" value="DHDPS"/>
    <property type="match status" value="1"/>
</dbReference>
<reference evidence="2 3" key="2">
    <citation type="journal article" date="2016" name="Environ. Microbiol. Rep.">
        <title>Metagenomic evidence for the presence of phototrophic Gemmatimonadetes bacteria in diverse environments.</title>
        <authorList>
            <person name="Zeng Y."/>
            <person name="Baumbach J."/>
            <person name="Barbosa E.G."/>
            <person name="Azevedo V."/>
            <person name="Zhang C."/>
            <person name="Koblizek M."/>
        </authorList>
    </citation>
    <scope>NUCLEOTIDE SEQUENCE [LARGE SCALE GENOMIC DNA]</scope>
    <source>
        <strain evidence="2 3">AP64</strain>
    </source>
</reference>
<keyword evidence="3" id="KW-1185">Reference proteome</keyword>
<evidence type="ECO:0000313" key="3">
    <source>
        <dbReference type="Proteomes" id="UP000076404"/>
    </source>
</evidence>
<protein>
    <submittedName>
        <fullName evidence="2">Dihydrodipicolinate synthetase</fullName>
    </submittedName>
</protein>
<dbReference type="KEGG" id="gph:GEMMAAP_02580"/>
<dbReference type="AlphaFoldDB" id="A0A143BHD1"/>
<dbReference type="eggNOG" id="COG0329">
    <property type="taxonomic scope" value="Bacteria"/>
</dbReference>